<sequence>MKIEPIRLNPESPVQNAVAVKPSRGGVAWPVAFVLGALIIAAGLFLRPSDRDPNPGPDPEPLPVENVAEVTSDATRDYVAALADANRVLAEETQSGTLANRSQYMARSIQLAKAARKAAFMPLSKIEEAHLPSGEWSEGDRKRVVSHSLEVARGHDGVLN</sequence>
<keyword evidence="1" id="KW-0472">Membrane</keyword>
<comment type="caution">
    <text evidence="2">The sequence shown here is derived from an EMBL/GenBank/DDBJ whole genome shotgun (WGS) entry which is preliminary data.</text>
</comment>
<gene>
    <name evidence="2" type="ORF">QTN89_05890</name>
</gene>
<dbReference type="EMBL" id="JASZZN010000003">
    <property type="protein sequence ID" value="MDM4014951.1"/>
    <property type="molecule type" value="Genomic_DNA"/>
</dbReference>
<organism evidence="2 3">
    <name type="scientific">Roseiconus lacunae</name>
    <dbReference type="NCBI Taxonomy" id="2605694"/>
    <lineage>
        <taxon>Bacteria</taxon>
        <taxon>Pseudomonadati</taxon>
        <taxon>Planctomycetota</taxon>
        <taxon>Planctomycetia</taxon>
        <taxon>Pirellulales</taxon>
        <taxon>Pirellulaceae</taxon>
        <taxon>Roseiconus</taxon>
    </lineage>
</organism>
<dbReference type="RefSeq" id="WP_289162536.1">
    <property type="nucleotide sequence ID" value="NZ_JASZZN010000003.1"/>
</dbReference>
<proteinExistence type="predicted"/>
<dbReference type="Proteomes" id="UP001239462">
    <property type="component" value="Unassembled WGS sequence"/>
</dbReference>
<keyword evidence="1" id="KW-1133">Transmembrane helix</keyword>
<protein>
    <submittedName>
        <fullName evidence="2">Uncharacterized protein</fullName>
    </submittedName>
</protein>
<evidence type="ECO:0000256" key="1">
    <source>
        <dbReference type="SAM" id="Phobius"/>
    </source>
</evidence>
<keyword evidence="1" id="KW-0812">Transmembrane</keyword>
<keyword evidence="3" id="KW-1185">Reference proteome</keyword>
<feature type="transmembrane region" description="Helical" evidence="1">
    <location>
        <begin position="27"/>
        <end position="46"/>
    </location>
</feature>
<evidence type="ECO:0000313" key="3">
    <source>
        <dbReference type="Proteomes" id="UP001239462"/>
    </source>
</evidence>
<reference evidence="2 3" key="1">
    <citation type="submission" date="2023-06" db="EMBL/GenBank/DDBJ databases">
        <title>Roseiconus lacunae JC819 isolated from Gulf of Mannar region, Tamil Nadu.</title>
        <authorList>
            <person name="Pk S."/>
            <person name="Ch S."/>
            <person name="Ch V.R."/>
        </authorList>
    </citation>
    <scope>NUCLEOTIDE SEQUENCE [LARGE SCALE GENOMIC DNA]</scope>
    <source>
        <strain evidence="2 3">JC819</strain>
    </source>
</reference>
<name>A0ABT7PFD3_9BACT</name>
<accession>A0ABT7PFD3</accession>
<evidence type="ECO:0000313" key="2">
    <source>
        <dbReference type="EMBL" id="MDM4014951.1"/>
    </source>
</evidence>